<evidence type="ECO:0000259" key="5">
    <source>
        <dbReference type="Pfam" id="PF17781"/>
    </source>
</evidence>
<dbReference type="Pfam" id="PF18051">
    <property type="entry name" value="RPN1_C"/>
    <property type="match status" value="1"/>
</dbReference>
<evidence type="ECO:0000256" key="2">
    <source>
        <dbReference type="ARBA" id="ARBA00022942"/>
    </source>
</evidence>
<proteinExistence type="inferred from homology"/>
<sequence>MASTKVAQPSKGLKEEESDEDKELQIELKLLVDKITGTDPKLIPPAIEMLKYLIRTATTSMTSVPKPLKYLAPYYDLLKASHVKSTNVDIKKSLADVISILAMGTAGGEEAKKNRECLKYCLLGTMKNIGDWGHEYIRQLEKEIVHQWPHNCETSSTMLMPLINDILTFNCTHHAEIQACDLLMEIDLLAMLPEYMSRNTYERMCMYLSSCSKYVDDVERGKIMRLICEQYLRFNEYSKSLIIALQMKDDEMVHKIFESCKDKVTLYQLAFICARHVYPIELDPEIECYDELTNILSNSHLSSYFLTLGRELDIMEPKAPEDIYKTWLEPVPPRITVLGEHLDSARQNLASSLVNGFANAGFGSDKLLTVDGGNKWIYRNKEHGMLSATASLGLLHLWDVDGGLTPIDKYLYSTDDYIKSGALLALGVVNCRVKNECDPALALLGDYVAMDNQTLQVGAILGIALAYAGSHRDDVIELLLPLISSSSMEISSLSSLACGIISVGKHDNEVSVTILNKIIDMNGTDRLKSAYARLAGLGLALCYMGSRDAIDVPNEAVSILEEPFKSIMETILLMCGYAGSGDVLVIQELLHIVGEKVDISKEGKKNSAEKKDSKSKKDSFTKIKVPKKPEWDYSIGQAMATLAVAAVSMGEEIGAEMTHRIFGHVCRYGDPSVRKVAPLAIALSSVSHPQLNVIDVLTKYSHDADDEVACNAIFGLGLIGAGTNNARLAAGLRQLAVFHTRNPSQLFMVRFAQGLVHMGKGTLSLNPLHTDRMLVDPVGLAGLLAPLVALVEPHALVLGDSHYLLYFLVAAIQPRWLLTLDENLDTLPVTVRVGQAVDVVGKAGTPKTIAGIHTHTTPVLLTSVERAELATDQYDVVGPTLDGICVLKKVKNVKV</sequence>
<dbReference type="GO" id="GO:0005634">
    <property type="term" value="C:nucleus"/>
    <property type="evidence" value="ECO:0007669"/>
    <property type="project" value="TreeGrafter"/>
</dbReference>
<dbReference type="Pfam" id="PF17781">
    <property type="entry name" value="RPN1_RPN2_N"/>
    <property type="match status" value="1"/>
</dbReference>
<evidence type="ECO:0000313" key="8">
    <source>
        <dbReference type="Proteomes" id="UP000410492"/>
    </source>
</evidence>
<evidence type="ECO:0000256" key="4">
    <source>
        <dbReference type="SAM" id="MobiDB-lite"/>
    </source>
</evidence>
<feature type="domain" description="RPN1 N-terminal" evidence="5">
    <location>
        <begin position="28"/>
        <end position="329"/>
    </location>
</feature>
<dbReference type="PANTHER" id="PTHR10943:SF1">
    <property type="entry name" value="26S PROTEASOME NON-ATPASE REGULATORY SUBUNIT 2"/>
    <property type="match status" value="1"/>
</dbReference>
<evidence type="ECO:0000256" key="1">
    <source>
        <dbReference type="ARBA" id="ARBA00022737"/>
    </source>
</evidence>
<dbReference type="InterPro" id="IPR011989">
    <property type="entry name" value="ARM-like"/>
</dbReference>
<dbReference type="InterPro" id="IPR016643">
    <property type="entry name" value="26S_Psome_Rpn1"/>
</dbReference>
<dbReference type="InterPro" id="IPR041433">
    <property type="entry name" value="RPN1_C"/>
</dbReference>
<feature type="domain" description="26S proteasome non-ATPase regulatory subunit RPN1 C-terminal" evidence="6">
    <location>
        <begin position="840"/>
        <end position="889"/>
    </location>
</feature>
<dbReference type="GO" id="GO:0043161">
    <property type="term" value="P:proteasome-mediated ubiquitin-dependent protein catabolic process"/>
    <property type="evidence" value="ECO:0007669"/>
    <property type="project" value="TreeGrafter"/>
</dbReference>
<comment type="function">
    <text evidence="3">Component of the 26S proteasome, a multiprotein complex involved in the ATP-dependent degradation of ubiquitinated proteins. This complex plays a key role in the maintenance of protein homeostasis by removing misfolded or damaged proteins, which could impair cellular functions, and by removing proteins whose functions are no longer required. Therefore, the proteasome participates in numerous cellular processes, including cell cycle progression, apoptosis, or DNA damage repair.</text>
</comment>
<keyword evidence="2 3" id="KW-0647">Proteasome</keyword>
<reference evidence="7 8" key="1">
    <citation type="submission" date="2019-01" db="EMBL/GenBank/DDBJ databases">
        <authorList>
            <person name="Sayadi A."/>
        </authorList>
    </citation>
    <scope>NUCLEOTIDE SEQUENCE [LARGE SCALE GENOMIC DNA]</scope>
</reference>
<dbReference type="PIRSF" id="PIRSF015965">
    <property type="entry name" value="26S_Psome_Rpn1"/>
    <property type="match status" value="1"/>
</dbReference>
<keyword evidence="1" id="KW-0677">Repeat</keyword>
<gene>
    <name evidence="7" type="ORF">CALMAC_LOCUS17344</name>
</gene>
<dbReference type="PANTHER" id="PTHR10943">
    <property type="entry name" value="26S PROTEASOME NON-ATPASE REGULATORY SUBUNIT"/>
    <property type="match status" value="1"/>
</dbReference>
<evidence type="ECO:0000256" key="3">
    <source>
        <dbReference type="PIRNR" id="PIRNR015965"/>
    </source>
</evidence>
<dbReference type="GO" id="GO:0042176">
    <property type="term" value="P:regulation of protein catabolic process"/>
    <property type="evidence" value="ECO:0007669"/>
    <property type="project" value="InterPro"/>
</dbReference>
<keyword evidence="8" id="KW-1185">Reference proteome</keyword>
<organism evidence="7 8">
    <name type="scientific">Callosobruchus maculatus</name>
    <name type="common">Southern cowpea weevil</name>
    <name type="synonym">Pulse bruchid</name>
    <dbReference type="NCBI Taxonomy" id="64391"/>
    <lineage>
        <taxon>Eukaryota</taxon>
        <taxon>Metazoa</taxon>
        <taxon>Ecdysozoa</taxon>
        <taxon>Arthropoda</taxon>
        <taxon>Hexapoda</taxon>
        <taxon>Insecta</taxon>
        <taxon>Pterygota</taxon>
        <taxon>Neoptera</taxon>
        <taxon>Endopterygota</taxon>
        <taxon>Coleoptera</taxon>
        <taxon>Polyphaga</taxon>
        <taxon>Cucujiformia</taxon>
        <taxon>Chrysomeloidea</taxon>
        <taxon>Chrysomelidae</taxon>
        <taxon>Bruchinae</taxon>
        <taxon>Bruchini</taxon>
        <taxon>Callosobruchus</taxon>
    </lineage>
</organism>
<dbReference type="InterPro" id="IPR040892">
    <property type="entry name" value="RPN1_N"/>
</dbReference>
<dbReference type="AlphaFoldDB" id="A0A653DIR6"/>
<accession>A0A653DIR6</accession>
<dbReference type="Gene3D" id="1.25.10.10">
    <property type="entry name" value="Leucine-rich Repeat Variant"/>
    <property type="match status" value="1"/>
</dbReference>
<feature type="region of interest" description="Disordered" evidence="4">
    <location>
        <begin position="1"/>
        <end position="20"/>
    </location>
</feature>
<dbReference type="Proteomes" id="UP000410492">
    <property type="component" value="Unassembled WGS sequence"/>
</dbReference>
<dbReference type="SUPFAM" id="SSF48371">
    <property type="entry name" value="ARM repeat"/>
    <property type="match status" value="1"/>
</dbReference>
<name>A0A653DIR6_CALMS</name>
<evidence type="ECO:0000259" key="6">
    <source>
        <dbReference type="Pfam" id="PF18051"/>
    </source>
</evidence>
<dbReference type="EMBL" id="CAACVG010011949">
    <property type="protein sequence ID" value="VEN59238.1"/>
    <property type="molecule type" value="Genomic_DNA"/>
</dbReference>
<dbReference type="GO" id="GO:0008540">
    <property type="term" value="C:proteasome regulatory particle, base subcomplex"/>
    <property type="evidence" value="ECO:0007669"/>
    <property type="project" value="UniProtKB-UniRule"/>
</dbReference>
<comment type="subunit">
    <text evidence="3">Component of the 19S proteasome regulatory particle complex. The 26S proteasome consists of a 20S core particle (CP) and two 19S regulatory subunits (RP).</text>
</comment>
<comment type="similarity">
    <text evidence="3">Belongs to the proteasome subunit S2 family.</text>
</comment>
<dbReference type="OrthoDB" id="10252509at2759"/>
<dbReference type="GO" id="GO:0034515">
    <property type="term" value="C:proteasome storage granule"/>
    <property type="evidence" value="ECO:0007669"/>
    <property type="project" value="TreeGrafter"/>
</dbReference>
<evidence type="ECO:0000313" key="7">
    <source>
        <dbReference type="EMBL" id="VEN59238.1"/>
    </source>
</evidence>
<dbReference type="InterPro" id="IPR016024">
    <property type="entry name" value="ARM-type_fold"/>
</dbReference>
<dbReference type="GO" id="GO:0030234">
    <property type="term" value="F:enzyme regulator activity"/>
    <property type="evidence" value="ECO:0007669"/>
    <property type="project" value="UniProtKB-UniRule"/>
</dbReference>
<protein>
    <recommendedName>
        <fullName evidence="3">26S proteasome non-ATPase regulatory subunit 2</fullName>
    </recommendedName>
</protein>